<proteinExistence type="predicted"/>
<reference evidence="2 3" key="1">
    <citation type="submission" date="2019-03" db="EMBL/GenBank/DDBJ databases">
        <title>Genomic Encyclopedia of Type Strains, Phase IV (KMG-IV): sequencing the most valuable type-strain genomes for metagenomic binning, comparative biology and taxonomic classification.</title>
        <authorList>
            <person name="Goeker M."/>
        </authorList>
    </citation>
    <scope>NUCLEOTIDE SEQUENCE [LARGE SCALE GENOMIC DNA]</scope>
    <source>
        <strain evidence="2 3">DSM 100055</strain>
    </source>
</reference>
<dbReference type="AlphaFoldDB" id="A0AA46I5A3"/>
<comment type="caution">
    <text evidence="2">The sequence shown here is derived from an EMBL/GenBank/DDBJ whole genome shotgun (WGS) entry which is preliminary data.</text>
</comment>
<keyword evidence="1" id="KW-0472">Membrane</keyword>
<keyword evidence="3" id="KW-1185">Reference proteome</keyword>
<dbReference type="Pfam" id="PF04367">
    <property type="entry name" value="DUF502"/>
    <property type="match status" value="1"/>
</dbReference>
<keyword evidence="1" id="KW-1133">Transmembrane helix</keyword>
<gene>
    <name evidence="2" type="ORF">EV215_1717</name>
</gene>
<dbReference type="EMBL" id="SOBG01000007">
    <property type="protein sequence ID" value="TDT68650.1"/>
    <property type="molecule type" value="Genomic_DNA"/>
</dbReference>
<accession>A0AA46I5A3</accession>
<keyword evidence="1" id="KW-0812">Transmembrane</keyword>
<name>A0AA46I5A3_9FUSO</name>
<evidence type="ECO:0000313" key="3">
    <source>
        <dbReference type="Proteomes" id="UP000294678"/>
    </source>
</evidence>
<feature type="transmembrane region" description="Helical" evidence="1">
    <location>
        <begin position="16"/>
        <end position="38"/>
    </location>
</feature>
<dbReference type="Proteomes" id="UP000294678">
    <property type="component" value="Unassembled WGS sequence"/>
</dbReference>
<evidence type="ECO:0000256" key="1">
    <source>
        <dbReference type="SAM" id="Phobius"/>
    </source>
</evidence>
<dbReference type="InterPro" id="IPR007462">
    <property type="entry name" value="COV1-like"/>
</dbReference>
<dbReference type="PANTHER" id="PTHR31876">
    <property type="entry name" value="COV-LIKE PROTEIN 1"/>
    <property type="match status" value="1"/>
</dbReference>
<evidence type="ECO:0000313" key="2">
    <source>
        <dbReference type="EMBL" id="TDT68650.1"/>
    </source>
</evidence>
<sequence length="237" mass="27617">MVIKVNNKIRNNLKKYFIAGIIATLPLFATIYILSFIFKLTIHTVTQILPMQYLVDIFLENDIGINIDFIKYFLSNFLSLALVFFIIYIIGLLVSHFINYERINYFENVFLKLPLVKPIYSTFKQFNNILFSKDFKSYKKVVLVEYPRKGIYSIGFLTNNKGFFDNEHINKNELCSVFIPTSPNPTSGMFIMTKVEEVIFLNMKIEDAFKLIISGGAIYPEELITTYKEVKITKDEL</sequence>
<dbReference type="PANTHER" id="PTHR31876:SF26">
    <property type="entry name" value="PROTEIN LIKE COV 2"/>
    <property type="match status" value="1"/>
</dbReference>
<protein>
    <submittedName>
        <fullName evidence="2">Membrane protein</fullName>
    </submittedName>
</protein>
<organism evidence="2 3">
    <name type="scientific">Hypnocyclicus thermotrophus</name>
    <dbReference type="NCBI Taxonomy" id="1627895"/>
    <lineage>
        <taxon>Bacteria</taxon>
        <taxon>Fusobacteriati</taxon>
        <taxon>Fusobacteriota</taxon>
        <taxon>Fusobacteriia</taxon>
        <taxon>Fusobacteriales</taxon>
        <taxon>Fusobacteriaceae</taxon>
        <taxon>Hypnocyclicus</taxon>
    </lineage>
</organism>
<feature type="transmembrane region" description="Helical" evidence="1">
    <location>
        <begin position="77"/>
        <end position="98"/>
    </location>
</feature>